<reference evidence="1 2" key="1">
    <citation type="journal article" date="2023" name="Commun. Biol.">
        <title>Genome analysis of Parmales, the sister group of diatoms, reveals the evolutionary specialization of diatoms from phago-mixotrophs to photoautotrophs.</title>
        <authorList>
            <person name="Ban H."/>
            <person name="Sato S."/>
            <person name="Yoshikawa S."/>
            <person name="Yamada K."/>
            <person name="Nakamura Y."/>
            <person name="Ichinomiya M."/>
            <person name="Sato N."/>
            <person name="Blanc-Mathieu R."/>
            <person name="Endo H."/>
            <person name="Kuwata A."/>
            <person name="Ogata H."/>
        </authorList>
    </citation>
    <scope>NUCLEOTIDE SEQUENCE [LARGE SCALE GENOMIC DNA]</scope>
</reference>
<sequence>YLLALGVATVNTATYYHSPGESLAGLAVAFGSWAAGERVWDWAMVKMGEWGGEEEGKAYR</sequence>
<comment type="caution">
    <text evidence="1">The sequence shown here is derived from an EMBL/GenBank/DDBJ whole genome shotgun (WGS) entry which is preliminary data.</text>
</comment>
<evidence type="ECO:0000313" key="2">
    <source>
        <dbReference type="Proteomes" id="UP001165060"/>
    </source>
</evidence>
<organism evidence="1 2">
    <name type="scientific">Tetraparma gracilis</name>
    <dbReference type="NCBI Taxonomy" id="2962635"/>
    <lineage>
        <taxon>Eukaryota</taxon>
        <taxon>Sar</taxon>
        <taxon>Stramenopiles</taxon>
        <taxon>Ochrophyta</taxon>
        <taxon>Bolidophyceae</taxon>
        <taxon>Parmales</taxon>
        <taxon>Triparmaceae</taxon>
        <taxon>Tetraparma</taxon>
    </lineage>
</organism>
<dbReference type="EMBL" id="BRYB01000699">
    <property type="protein sequence ID" value="GMI35641.1"/>
    <property type="molecule type" value="Genomic_DNA"/>
</dbReference>
<evidence type="ECO:0000313" key="1">
    <source>
        <dbReference type="EMBL" id="GMI35641.1"/>
    </source>
</evidence>
<keyword evidence="2" id="KW-1185">Reference proteome</keyword>
<name>A0ABQ6MZ21_9STRA</name>
<proteinExistence type="predicted"/>
<gene>
    <name evidence="1" type="ORF">TeGR_g13026</name>
</gene>
<protein>
    <submittedName>
        <fullName evidence="1">Uncharacterized protein</fullName>
    </submittedName>
</protein>
<dbReference type="Proteomes" id="UP001165060">
    <property type="component" value="Unassembled WGS sequence"/>
</dbReference>
<feature type="non-terminal residue" evidence="1">
    <location>
        <position position="1"/>
    </location>
</feature>
<accession>A0ABQ6MZ21</accession>